<gene>
    <name evidence="1" type="ORF">GCM10011332_26210</name>
</gene>
<proteinExistence type="predicted"/>
<dbReference type="Proteomes" id="UP000632498">
    <property type="component" value="Unassembled WGS sequence"/>
</dbReference>
<reference evidence="1" key="1">
    <citation type="journal article" date="2014" name="Int. J. Syst. Evol. Microbiol.">
        <title>Complete genome sequence of Corynebacterium casei LMG S-19264T (=DSM 44701T), isolated from a smear-ripened cheese.</title>
        <authorList>
            <consortium name="US DOE Joint Genome Institute (JGI-PGF)"/>
            <person name="Walter F."/>
            <person name="Albersmeier A."/>
            <person name="Kalinowski J."/>
            <person name="Ruckert C."/>
        </authorList>
    </citation>
    <scope>NUCLEOTIDE SEQUENCE</scope>
    <source>
        <strain evidence="1">CGMCC 1.15254</strain>
    </source>
</reference>
<accession>A0A917C6Z6</accession>
<dbReference type="SUPFAM" id="SSF75011">
    <property type="entry name" value="3-carboxy-cis,cis-mucoante lactonizing enzyme"/>
    <property type="match status" value="1"/>
</dbReference>
<evidence type="ECO:0000313" key="2">
    <source>
        <dbReference type="Proteomes" id="UP000632498"/>
    </source>
</evidence>
<evidence type="ECO:0000313" key="1">
    <source>
        <dbReference type="EMBL" id="GGF70994.1"/>
    </source>
</evidence>
<keyword evidence="2" id="KW-1185">Reference proteome</keyword>
<protein>
    <submittedName>
        <fullName evidence="1">Uncharacterized protein</fullName>
    </submittedName>
</protein>
<comment type="caution">
    <text evidence="1">The sequence shown here is derived from an EMBL/GenBank/DDBJ whole genome shotgun (WGS) entry which is preliminary data.</text>
</comment>
<dbReference type="EMBL" id="BMHV01000021">
    <property type="protein sequence ID" value="GGF70994.1"/>
    <property type="molecule type" value="Genomic_DNA"/>
</dbReference>
<name>A0A917C6Z6_9PROT</name>
<sequence length="341" mass="38461">MASDVVPLSFFTDTSDGVQWNWYLPDKKTVTTLYTFQKKPDAIHIDHDSKTIQVVADGEILQFNKSGQRQNTVVKLPTFMPDEHPIVLWRDKTDEQLRLATWLYIKPKNIITQNATTILKLPNGNTVKAMLEPEWGTHHVNRIFTLKDGAWRVLHTLVSKGEAGDTPGLTVIKPYFHEAGSSDFKLIANKYCASLQEFYPGRICHSDPIDKILLKLLFANTFTDCERSSDGYIKPRSCAIDTIGLINCPDCIYDLIHASVQGDRLHAMTPLYLLEKKTQKYVELTLPGISSGQQVWLDQSGHHILAETRGKVFVIDMNTGSAISATSGYEAVWLKNLNQRN</sequence>
<dbReference type="AlphaFoldDB" id="A0A917C6Z6"/>
<organism evidence="1 2">
    <name type="scientific">Terasakiella brassicae</name>
    <dbReference type="NCBI Taxonomy" id="1634917"/>
    <lineage>
        <taxon>Bacteria</taxon>
        <taxon>Pseudomonadati</taxon>
        <taxon>Pseudomonadota</taxon>
        <taxon>Alphaproteobacteria</taxon>
        <taxon>Rhodospirillales</taxon>
        <taxon>Terasakiellaceae</taxon>
        <taxon>Terasakiella</taxon>
    </lineage>
</organism>
<reference evidence="1" key="2">
    <citation type="submission" date="2020-09" db="EMBL/GenBank/DDBJ databases">
        <authorList>
            <person name="Sun Q."/>
            <person name="Zhou Y."/>
        </authorList>
    </citation>
    <scope>NUCLEOTIDE SEQUENCE</scope>
    <source>
        <strain evidence="1">CGMCC 1.15254</strain>
    </source>
</reference>